<dbReference type="GO" id="GO:0005737">
    <property type="term" value="C:cytoplasm"/>
    <property type="evidence" value="ECO:0007669"/>
    <property type="project" value="UniProtKB-SubCell"/>
</dbReference>
<keyword evidence="3 10" id="KW-0479">Metal-binding</keyword>
<evidence type="ECO:0000256" key="2">
    <source>
        <dbReference type="ARBA" id="ARBA00022517"/>
    </source>
</evidence>
<evidence type="ECO:0000313" key="13">
    <source>
        <dbReference type="EMBL" id="MBB2182469.1"/>
    </source>
</evidence>
<proteinExistence type="inferred from homology"/>
<feature type="binding site" evidence="10">
    <location>
        <position position="287"/>
    </location>
    <ligand>
        <name>Zn(2+)</name>
        <dbReference type="ChEBI" id="CHEBI:29105"/>
    </ligand>
</feature>
<keyword evidence="9 10" id="KW-0342">GTP-binding</keyword>
<evidence type="ECO:0000256" key="9">
    <source>
        <dbReference type="ARBA" id="ARBA00023134"/>
    </source>
</evidence>
<accession>A0A839K0L7</accession>
<dbReference type="Pfam" id="PF03193">
    <property type="entry name" value="RsgA_GTPase"/>
    <property type="match status" value="1"/>
</dbReference>
<keyword evidence="7 10" id="KW-0862">Zinc</keyword>
<comment type="subcellular location">
    <subcellularLocation>
        <location evidence="10">Cytoplasm</location>
    </subcellularLocation>
</comment>
<evidence type="ECO:0000313" key="14">
    <source>
        <dbReference type="Proteomes" id="UP000574276"/>
    </source>
</evidence>
<dbReference type="GO" id="GO:0042274">
    <property type="term" value="P:ribosomal small subunit biogenesis"/>
    <property type="evidence" value="ECO:0007669"/>
    <property type="project" value="UniProtKB-UniRule"/>
</dbReference>
<sequence>MKSYGFVPSDDREIGKTATADGCIPARVTEVHRELYKVISMHGECNARLKGTFYKEDIKSDDFPAVGDFVLLKYNESGDSQIAKVYPRKSKFSRPDNSGHNVRYVKTVLEQVVAANFDYVFILASLNHDFNINRILRYITVAWESGGTPVVLLTKADLVHDFSEQLRMVQEQAIGVDVVVVSALTGLGLSELSKYMKPASTIVFLGSSGVGKSTMVNALAGEEIMTVNTIREDDSKGRHTTTHRQLIMLKNGVMIIDTPGMRELGMWEVQDGLSETFADIKELIGQCRFSDCSHNNEPGCAILQAIENGTLSRSRYRNYLRLKGEAKFTEDKAAYLRSKKEFGKKINKELRKRRISL</sequence>
<dbReference type="GO" id="GO:0019843">
    <property type="term" value="F:rRNA binding"/>
    <property type="evidence" value="ECO:0007669"/>
    <property type="project" value="UniProtKB-KW"/>
</dbReference>
<evidence type="ECO:0000256" key="4">
    <source>
        <dbReference type="ARBA" id="ARBA00022730"/>
    </source>
</evidence>
<dbReference type="CDD" id="cd01854">
    <property type="entry name" value="YjeQ_EngC"/>
    <property type="match status" value="1"/>
</dbReference>
<dbReference type="GO" id="GO:0005525">
    <property type="term" value="F:GTP binding"/>
    <property type="evidence" value="ECO:0007669"/>
    <property type="project" value="UniProtKB-UniRule"/>
</dbReference>
<keyword evidence="8 10" id="KW-0694">RNA-binding</keyword>
<comment type="subunit">
    <text evidence="10">Monomer. Associates with 30S ribosomal subunit, binds 16S rRNA.</text>
</comment>
<dbReference type="PROSITE" id="PS51721">
    <property type="entry name" value="G_CP"/>
    <property type="match status" value="1"/>
</dbReference>
<evidence type="ECO:0000256" key="1">
    <source>
        <dbReference type="ARBA" id="ARBA00022490"/>
    </source>
</evidence>
<keyword evidence="4 10" id="KW-0699">rRNA-binding</keyword>
<evidence type="ECO:0000256" key="3">
    <source>
        <dbReference type="ARBA" id="ARBA00022723"/>
    </source>
</evidence>
<evidence type="ECO:0000256" key="5">
    <source>
        <dbReference type="ARBA" id="ARBA00022741"/>
    </source>
</evidence>
<dbReference type="InterPro" id="IPR027417">
    <property type="entry name" value="P-loop_NTPase"/>
</dbReference>
<feature type="binding site" evidence="10">
    <location>
        <position position="300"/>
    </location>
    <ligand>
        <name>Zn(2+)</name>
        <dbReference type="ChEBI" id="CHEBI:29105"/>
    </ligand>
</feature>
<dbReference type="PANTHER" id="PTHR32120:SF10">
    <property type="entry name" value="SMALL RIBOSOMAL SUBUNIT BIOGENESIS GTPASE RSGA"/>
    <property type="match status" value="1"/>
</dbReference>
<feature type="domain" description="CP-type G" evidence="12">
    <location>
        <begin position="106"/>
        <end position="264"/>
    </location>
</feature>
<keyword evidence="14" id="KW-1185">Reference proteome</keyword>
<dbReference type="PANTHER" id="PTHR32120">
    <property type="entry name" value="SMALL RIBOSOMAL SUBUNIT BIOGENESIS GTPASE RSGA"/>
    <property type="match status" value="1"/>
</dbReference>
<evidence type="ECO:0000256" key="6">
    <source>
        <dbReference type="ARBA" id="ARBA00022801"/>
    </source>
</evidence>
<dbReference type="InterPro" id="IPR030378">
    <property type="entry name" value="G_CP_dom"/>
</dbReference>
<dbReference type="AlphaFoldDB" id="A0A839K0L7"/>
<evidence type="ECO:0000256" key="7">
    <source>
        <dbReference type="ARBA" id="ARBA00022833"/>
    </source>
</evidence>
<dbReference type="NCBIfam" id="TIGR00157">
    <property type="entry name" value="ribosome small subunit-dependent GTPase A"/>
    <property type="match status" value="1"/>
</dbReference>
<dbReference type="GO" id="GO:0003924">
    <property type="term" value="F:GTPase activity"/>
    <property type="evidence" value="ECO:0007669"/>
    <property type="project" value="UniProtKB-UniRule"/>
</dbReference>
<comment type="similarity">
    <text evidence="10">Belongs to the TRAFAC class YlqF/YawG GTPase family. RsgA subfamily.</text>
</comment>
<feature type="domain" description="EngC GTPase" evidence="11">
    <location>
        <begin position="115"/>
        <end position="262"/>
    </location>
</feature>
<protein>
    <recommendedName>
        <fullName evidence="10">Small ribosomal subunit biogenesis GTPase RsgA</fullName>
        <ecNumber evidence="10">3.6.1.-</ecNumber>
    </recommendedName>
</protein>
<dbReference type="Gene3D" id="1.10.40.50">
    <property type="entry name" value="Probable gtpase engc, domain 3"/>
    <property type="match status" value="1"/>
</dbReference>
<keyword evidence="1 10" id="KW-0963">Cytoplasm</keyword>
<dbReference type="EMBL" id="JACEGA010000001">
    <property type="protein sequence ID" value="MBB2182469.1"/>
    <property type="molecule type" value="Genomic_DNA"/>
</dbReference>
<name>A0A839K0L7_9FIRM</name>
<dbReference type="SUPFAM" id="SSF52540">
    <property type="entry name" value="P-loop containing nucleoside triphosphate hydrolases"/>
    <property type="match status" value="1"/>
</dbReference>
<dbReference type="InterPro" id="IPR012340">
    <property type="entry name" value="NA-bd_OB-fold"/>
</dbReference>
<dbReference type="HAMAP" id="MF_01820">
    <property type="entry name" value="GTPase_RsgA"/>
    <property type="match status" value="1"/>
</dbReference>
<evidence type="ECO:0000256" key="8">
    <source>
        <dbReference type="ARBA" id="ARBA00022884"/>
    </source>
</evidence>
<dbReference type="GO" id="GO:0046872">
    <property type="term" value="F:metal ion binding"/>
    <property type="evidence" value="ECO:0007669"/>
    <property type="project" value="UniProtKB-KW"/>
</dbReference>
<dbReference type="InterPro" id="IPR010914">
    <property type="entry name" value="RsgA_GTPase_dom"/>
</dbReference>
<evidence type="ECO:0000259" key="12">
    <source>
        <dbReference type="PROSITE" id="PS51721"/>
    </source>
</evidence>
<keyword evidence="6 10" id="KW-0378">Hydrolase</keyword>
<feature type="binding site" evidence="10">
    <location>
        <begin position="154"/>
        <end position="157"/>
    </location>
    <ligand>
        <name>GTP</name>
        <dbReference type="ChEBI" id="CHEBI:37565"/>
    </ligand>
</feature>
<keyword evidence="2 10" id="KW-0690">Ribosome biogenesis</keyword>
<feature type="binding site" evidence="10">
    <location>
        <begin position="206"/>
        <end position="214"/>
    </location>
    <ligand>
        <name>GTP</name>
        <dbReference type="ChEBI" id="CHEBI:37565"/>
    </ligand>
</feature>
<evidence type="ECO:0000256" key="10">
    <source>
        <dbReference type="HAMAP-Rule" id="MF_01820"/>
    </source>
</evidence>
<dbReference type="EC" id="3.6.1.-" evidence="10"/>
<comment type="cofactor">
    <cofactor evidence="10">
        <name>Zn(2+)</name>
        <dbReference type="ChEBI" id="CHEBI:29105"/>
    </cofactor>
    <text evidence="10">Binds 1 zinc ion per subunit.</text>
</comment>
<keyword evidence="5 10" id="KW-0547">Nucleotide-binding</keyword>
<dbReference type="SUPFAM" id="SSF50249">
    <property type="entry name" value="Nucleic acid-binding proteins"/>
    <property type="match status" value="1"/>
</dbReference>
<evidence type="ECO:0000259" key="11">
    <source>
        <dbReference type="PROSITE" id="PS50936"/>
    </source>
</evidence>
<comment type="function">
    <text evidence="10">One of several proteins that assist in the late maturation steps of the functional core of the 30S ribosomal subunit. Helps release RbfA from mature subunits. May play a role in the assembly of ribosomal proteins into the subunit. Circularly permuted GTPase that catalyzes slow GTP hydrolysis, GTPase activity is stimulated by the 30S ribosomal subunit.</text>
</comment>
<dbReference type="PROSITE" id="PS50936">
    <property type="entry name" value="ENGC_GTPASE"/>
    <property type="match status" value="1"/>
</dbReference>
<dbReference type="InterPro" id="IPR004881">
    <property type="entry name" value="Ribosome_biogen_GTPase_RsgA"/>
</dbReference>
<gene>
    <name evidence="10 13" type="primary">rsgA</name>
    <name evidence="13" type="ORF">H0486_06215</name>
</gene>
<dbReference type="Gene3D" id="3.40.50.300">
    <property type="entry name" value="P-loop containing nucleotide triphosphate hydrolases"/>
    <property type="match status" value="1"/>
</dbReference>
<feature type="binding site" evidence="10">
    <location>
        <position position="294"/>
    </location>
    <ligand>
        <name>Zn(2+)</name>
        <dbReference type="ChEBI" id="CHEBI:29105"/>
    </ligand>
</feature>
<feature type="binding site" evidence="10">
    <location>
        <position position="292"/>
    </location>
    <ligand>
        <name>Zn(2+)</name>
        <dbReference type="ChEBI" id="CHEBI:29105"/>
    </ligand>
</feature>
<reference evidence="13 14" key="1">
    <citation type="submission" date="2020-07" db="EMBL/GenBank/DDBJ databases">
        <title>Characterization and genome sequencing of isolate MD1, a novel member within the family Lachnospiraceae.</title>
        <authorList>
            <person name="Rettenmaier R."/>
            <person name="Di Bello L."/>
            <person name="Zinser C."/>
            <person name="Scheitz K."/>
            <person name="Liebl W."/>
            <person name="Zverlov V."/>
        </authorList>
    </citation>
    <scope>NUCLEOTIDE SEQUENCE [LARGE SCALE GENOMIC DNA]</scope>
    <source>
        <strain evidence="13 14">MD1</strain>
    </source>
</reference>
<organism evidence="13 14">
    <name type="scientific">Variimorphobacter saccharofermentans</name>
    <dbReference type="NCBI Taxonomy" id="2755051"/>
    <lineage>
        <taxon>Bacteria</taxon>
        <taxon>Bacillati</taxon>
        <taxon>Bacillota</taxon>
        <taxon>Clostridia</taxon>
        <taxon>Lachnospirales</taxon>
        <taxon>Lachnospiraceae</taxon>
        <taxon>Variimorphobacter</taxon>
    </lineage>
</organism>
<dbReference type="Proteomes" id="UP000574276">
    <property type="component" value="Unassembled WGS sequence"/>
</dbReference>
<comment type="caution">
    <text evidence="13">The sequence shown here is derived from an EMBL/GenBank/DDBJ whole genome shotgun (WGS) entry which is preliminary data.</text>
</comment>